<evidence type="ECO:0000256" key="1">
    <source>
        <dbReference type="SAM" id="MobiDB-lite"/>
    </source>
</evidence>
<gene>
    <name evidence="2" type="ORF">BD410DRAFT_789740</name>
</gene>
<dbReference type="Proteomes" id="UP000294933">
    <property type="component" value="Unassembled WGS sequence"/>
</dbReference>
<organism evidence="2 3">
    <name type="scientific">Rickenella mellea</name>
    <dbReference type="NCBI Taxonomy" id="50990"/>
    <lineage>
        <taxon>Eukaryota</taxon>
        <taxon>Fungi</taxon>
        <taxon>Dikarya</taxon>
        <taxon>Basidiomycota</taxon>
        <taxon>Agaricomycotina</taxon>
        <taxon>Agaricomycetes</taxon>
        <taxon>Hymenochaetales</taxon>
        <taxon>Rickenellaceae</taxon>
        <taxon>Rickenella</taxon>
    </lineage>
</organism>
<evidence type="ECO:0000313" key="3">
    <source>
        <dbReference type="Proteomes" id="UP000294933"/>
    </source>
</evidence>
<accession>A0A4Y7Q0Z9</accession>
<proteinExistence type="predicted"/>
<feature type="region of interest" description="Disordered" evidence="1">
    <location>
        <begin position="96"/>
        <end position="116"/>
    </location>
</feature>
<reference evidence="2 3" key="1">
    <citation type="submission" date="2018-06" db="EMBL/GenBank/DDBJ databases">
        <title>A transcriptomic atlas of mushroom development highlights an independent origin of complex multicellularity.</title>
        <authorList>
            <consortium name="DOE Joint Genome Institute"/>
            <person name="Krizsan K."/>
            <person name="Almasi E."/>
            <person name="Merenyi Z."/>
            <person name="Sahu N."/>
            <person name="Viragh M."/>
            <person name="Koszo T."/>
            <person name="Mondo S."/>
            <person name="Kiss B."/>
            <person name="Balint B."/>
            <person name="Kues U."/>
            <person name="Barry K."/>
            <person name="Hegedus J.C."/>
            <person name="Henrissat B."/>
            <person name="Johnson J."/>
            <person name="Lipzen A."/>
            <person name="Ohm R."/>
            <person name="Nagy I."/>
            <person name="Pangilinan J."/>
            <person name="Yan J."/>
            <person name="Xiong Y."/>
            <person name="Grigoriev I.V."/>
            <person name="Hibbett D.S."/>
            <person name="Nagy L.G."/>
        </authorList>
    </citation>
    <scope>NUCLEOTIDE SEQUENCE [LARGE SCALE GENOMIC DNA]</scope>
    <source>
        <strain evidence="2 3">SZMC22713</strain>
    </source>
</reference>
<keyword evidence="3" id="KW-1185">Reference proteome</keyword>
<dbReference type="EMBL" id="ML170181">
    <property type="protein sequence ID" value="TDL21314.1"/>
    <property type="molecule type" value="Genomic_DNA"/>
</dbReference>
<dbReference type="AlphaFoldDB" id="A0A4Y7Q0Z9"/>
<dbReference type="VEuPathDB" id="FungiDB:BD410DRAFT_789740"/>
<evidence type="ECO:0000313" key="2">
    <source>
        <dbReference type="EMBL" id="TDL21314.1"/>
    </source>
</evidence>
<sequence>MRCYDGDASLLYWTRVRTDHGGVYQTKLCYCGGSQHVSPRHFRELVYLVDYLQAMLSLRMQPCETCLGMSSDVRCNSYIVTRLLDISATLTTPPLSHTSVSSPLGHDRRFRPSHPIQNASKTSKLQIIRLLNLLRTLIKRAPLLLIVDTSELRS</sequence>
<name>A0A4Y7Q0Z9_9AGAM</name>
<protein>
    <submittedName>
        <fullName evidence="2">Uncharacterized protein</fullName>
    </submittedName>
</protein>